<proteinExistence type="predicted"/>
<protein>
    <submittedName>
        <fullName evidence="2">Uncharacterized protein</fullName>
    </submittedName>
</protein>
<reference evidence="2" key="1">
    <citation type="submission" date="2021-02" db="EMBL/GenBank/DDBJ databases">
        <authorList>
            <person name="Nowell W R."/>
        </authorList>
    </citation>
    <scope>NUCLEOTIDE SEQUENCE</scope>
</reference>
<feature type="compositionally biased region" description="Low complexity" evidence="1">
    <location>
        <begin position="9"/>
        <end position="31"/>
    </location>
</feature>
<feature type="non-terminal residue" evidence="2">
    <location>
        <position position="1"/>
    </location>
</feature>
<name>A0A821QPQ1_9BILA</name>
<feature type="compositionally biased region" description="Polar residues" evidence="1">
    <location>
        <begin position="55"/>
        <end position="69"/>
    </location>
</feature>
<dbReference type="Proteomes" id="UP000663873">
    <property type="component" value="Unassembled WGS sequence"/>
</dbReference>
<sequence length="69" mass="8043">DTTVNYQMQPQGNYYPQVPQQQYYSSDTQQTERNNYVQPWSQQPQHPHEIPNESDILNSSSQVPSTNNS</sequence>
<evidence type="ECO:0000313" key="3">
    <source>
        <dbReference type="Proteomes" id="UP000663873"/>
    </source>
</evidence>
<accession>A0A821QPQ1</accession>
<keyword evidence="3" id="KW-1185">Reference proteome</keyword>
<feature type="compositionally biased region" description="Polar residues" evidence="1">
    <location>
        <begin position="32"/>
        <end position="45"/>
    </location>
</feature>
<feature type="non-terminal residue" evidence="2">
    <location>
        <position position="69"/>
    </location>
</feature>
<gene>
    <name evidence="2" type="ORF">UJA718_LOCUS42550</name>
</gene>
<feature type="region of interest" description="Disordered" evidence="1">
    <location>
        <begin position="1"/>
        <end position="69"/>
    </location>
</feature>
<dbReference type="EMBL" id="CAJOBP010055082">
    <property type="protein sequence ID" value="CAF4829577.1"/>
    <property type="molecule type" value="Genomic_DNA"/>
</dbReference>
<evidence type="ECO:0000256" key="1">
    <source>
        <dbReference type="SAM" id="MobiDB-lite"/>
    </source>
</evidence>
<evidence type="ECO:0000313" key="2">
    <source>
        <dbReference type="EMBL" id="CAF4829577.1"/>
    </source>
</evidence>
<comment type="caution">
    <text evidence="2">The sequence shown here is derived from an EMBL/GenBank/DDBJ whole genome shotgun (WGS) entry which is preliminary data.</text>
</comment>
<organism evidence="2 3">
    <name type="scientific">Rotaria socialis</name>
    <dbReference type="NCBI Taxonomy" id="392032"/>
    <lineage>
        <taxon>Eukaryota</taxon>
        <taxon>Metazoa</taxon>
        <taxon>Spiralia</taxon>
        <taxon>Gnathifera</taxon>
        <taxon>Rotifera</taxon>
        <taxon>Eurotatoria</taxon>
        <taxon>Bdelloidea</taxon>
        <taxon>Philodinida</taxon>
        <taxon>Philodinidae</taxon>
        <taxon>Rotaria</taxon>
    </lineage>
</organism>
<dbReference type="AlphaFoldDB" id="A0A821QPQ1"/>